<dbReference type="PROSITE" id="PS00370">
    <property type="entry name" value="PEP_ENZYMES_PHOS_SITE"/>
    <property type="match status" value="1"/>
</dbReference>
<dbReference type="Gene3D" id="3.50.30.10">
    <property type="entry name" value="Phosphohistidine domain"/>
    <property type="match status" value="1"/>
</dbReference>
<dbReference type="InterPro" id="IPR006319">
    <property type="entry name" value="PEP_synth"/>
</dbReference>
<protein>
    <recommendedName>
        <fullName evidence="4">PEP-utilising enzyme mobile domain-containing protein</fullName>
    </recommendedName>
</protein>
<dbReference type="GO" id="GO:0005524">
    <property type="term" value="F:ATP binding"/>
    <property type="evidence" value="ECO:0007669"/>
    <property type="project" value="UniProtKB-KW"/>
</dbReference>
<name>A0A2H0VE78_9BACT</name>
<proteinExistence type="inferred from homology"/>
<dbReference type="PANTHER" id="PTHR43030">
    <property type="entry name" value="PHOSPHOENOLPYRUVATE SYNTHASE"/>
    <property type="match status" value="1"/>
</dbReference>
<evidence type="ECO:0000313" key="5">
    <source>
        <dbReference type="EMBL" id="PIR97396.1"/>
    </source>
</evidence>
<evidence type="ECO:0000256" key="3">
    <source>
        <dbReference type="ARBA" id="ARBA00022840"/>
    </source>
</evidence>
<comment type="caution">
    <text evidence="5">The sequence shown here is derived from an EMBL/GenBank/DDBJ whole genome shotgun (WGS) entry which is preliminary data.</text>
</comment>
<gene>
    <name evidence="5" type="ORF">COT91_01645</name>
</gene>
<evidence type="ECO:0000256" key="2">
    <source>
        <dbReference type="ARBA" id="ARBA00022741"/>
    </source>
</evidence>
<feature type="domain" description="PEP-utilising enzyme mobile" evidence="4">
    <location>
        <begin position="370"/>
        <end position="440"/>
    </location>
</feature>
<accession>A0A2H0VE78</accession>
<evidence type="ECO:0000259" key="4">
    <source>
        <dbReference type="Pfam" id="PF00391"/>
    </source>
</evidence>
<sequence>MDLWEKAHRIFIKRIKTNPETLEQFYKKIEHLGRRLIAFTKGVGKSLQKSSNQKLFSIYSTYIKLNTEYYGIGLLLPLLDYQKATFFSDEVNGILKKRDAEKHFVLLTTPGRETYNKQQELNLLRVYSEIIKIKPAYKLFQTVQAPEILKRLPGVSPKIFALLKQHTRNYTWVFYVYEGPAADMEYFVAVIRDLIKRKIDPDKELRWHRSHQKELKEEQANIIKKLKLTVAEKKMIELARGAVFFKPYRRELQSRSYFLMESVLREIATRLNLSLKQVRMMLPQEVKKALLGGRVDTGLLNKRSKAVVFWKERKEYCLSGKSAERFIKEEIKWEKINKSTKIFSGAVAYPGKATGRVKVINYPDEMKKMKGGDILVSDATNPNLMPAIFKAKAIVTNEGGLTCHAAIVSRELKIPCVVGTKFASKVLKDGDLVEVDAERGLVRKISR</sequence>
<dbReference type="InterPro" id="IPR008279">
    <property type="entry name" value="PEP-util_enz_mobile_dom"/>
</dbReference>
<dbReference type="SUPFAM" id="SSF52009">
    <property type="entry name" value="Phosphohistidine domain"/>
    <property type="match status" value="1"/>
</dbReference>
<dbReference type="InterPro" id="IPR018274">
    <property type="entry name" value="PEP_util_AS"/>
</dbReference>
<organism evidence="5 6">
    <name type="scientific">Candidatus Doudnabacteria bacterium CG10_big_fil_rev_8_21_14_0_10_41_10</name>
    <dbReference type="NCBI Taxonomy" id="1974551"/>
    <lineage>
        <taxon>Bacteria</taxon>
        <taxon>Candidatus Doudnaibacteriota</taxon>
    </lineage>
</organism>
<dbReference type="PANTHER" id="PTHR43030:SF1">
    <property type="entry name" value="PHOSPHOENOLPYRUVATE SYNTHASE"/>
    <property type="match status" value="1"/>
</dbReference>
<dbReference type="AlphaFoldDB" id="A0A2H0VE78"/>
<keyword evidence="3" id="KW-0067">ATP-binding</keyword>
<dbReference type="InterPro" id="IPR036637">
    <property type="entry name" value="Phosphohistidine_dom_sf"/>
</dbReference>
<evidence type="ECO:0000256" key="1">
    <source>
        <dbReference type="ARBA" id="ARBA00007837"/>
    </source>
</evidence>
<comment type="similarity">
    <text evidence="1">Belongs to the PEP-utilizing enzyme family.</text>
</comment>
<dbReference type="EMBL" id="PFAJ01000022">
    <property type="protein sequence ID" value="PIR97396.1"/>
    <property type="molecule type" value="Genomic_DNA"/>
</dbReference>
<dbReference type="GO" id="GO:0008986">
    <property type="term" value="F:pyruvate, water dikinase activity"/>
    <property type="evidence" value="ECO:0007669"/>
    <property type="project" value="InterPro"/>
</dbReference>
<dbReference type="Proteomes" id="UP000230557">
    <property type="component" value="Unassembled WGS sequence"/>
</dbReference>
<dbReference type="Pfam" id="PF00391">
    <property type="entry name" value="PEP-utilizers"/>
    <property type="match status" value="1"/>
</dbReference>
<evidence type="ECO:0000313" key="6">
    <source>
        <dbReference type="Proteomes" id="UP000230557"/>
    </source>
</evidence>
<keyword evidence="2" id="KW-0547">Nucleotide-binding</keyword>
<reference evidence="6" key="1">
    <citation type="submission" date="2017-09" db="EMBL/GenBank/DDBJ databases">
        <title>Depth-based differentiation of microbial function through sediment-hosted aquifers and enrichment of novel symbionts in the deep terrestrial subsurface.</title>
        <authorList>
            <person name="Probst A.J."/>
            <person name="Ladd B."/>
            <person name="Jarett J.K."/>
            <person name="Geller-Mcgrath D.E."/>
            <person name="Sieber C.M.K."/>
            <person name="Emerson J.B."/>
            <person name="Anantharaman K."/>
            <person name="Thomas B.C."/>
            <person name="Malmstrom R."/>
            <person name="Stieglmeier M."/>
            <person name="Klingl A."/>
            <person name="Woyke T."/>
            <person name="Ryan C.M."/>
            <person name="Banfield J.F."/>
        </authorList>
    </citation>
    <scope>NUCLEOTIDE SEQUENCE [LARGE SCALE GENOMIC DNA]</scope>
</reference>